<dbReference type="EC" id="2.7.4.8" evidence="1"/>
<evidence type="ECO:0000313" key="2">
    <source>
        <dbReference type="Proteomes" id="UP001319846"/>
    </source>
</evidence>
<keyword evidence="1" id="KW-0418">Kinase</keyword>
<sequence>MSQGTLFIVSAPSGAGKTSLVRELIERLDGIQVSVSHTTRKMRDGEVDGVNYHFTDVADFEAMIERGDFFEYANVFDNYYGTSRQAAQALLAAGQDVILEIDWQGAQQVRRQMPEAVSIFILPPSRAELERRLSSRGTDEHAVIARRMRDAISEMSHFDEYDYLVINDDFTTALSELESLVISRRLAQATMRERHAPLLEALLSQAPGVE</sequence>
<evidence type="ECO:0000313" key="1">
    <source>
        <dbReference type="EMBL" id="MBZ5487490.1"/>
    </source>
</evidence>
<keyword evidence="1" id="KW-0808">Transferase</keyword>
<reference evidence="1" key="1">
    <citation type="submission" date="2020-06" db="EMBL/GenBank/DDBJ databases">
        <title>Whole Genome Sequence of Halomonas aquamarina MB598.</title>
        <authorList>
            <person name="Pervaiz M."/>
            <person name="Fariq A."/>
            <person name="Yasmin A."/>
            <person name="Welch M."/>
        </authorList>
    </citation>
    <scope>NUCLEOTIDE SEQUENCE</scope>
    <source>
        <strain evidence="1">MB598</strain>
    </source>
</reference>
<comment type="caution">
    <text evidence="1">The sequence shown here is derived from an EMBL/GenBank/DDBJ whole genome shotgun (WGS) entry which is preliminary data.</text>
</comment>
<keyword evidence="2" id="KW-1185">Reference proteome</keyword>
<dbReference type="Proteomes" id="UP001319846">
    <property type="component" value="Unassembled WGS sequence"/>
</dbReference>
<accession>A0ACC5VTB9</accession>
<gene>
    <name evidence="1" type="primary">gmk</name>
    <name evidence="1" type="ORF">HW452_08130</name>
</gene>
<dbReference type="EMBL" id="JABYQT010000004">
    <property type="protein sequence ID" value="MBZ5487490.1"/>
    <property type="molecule type" value="Genomic_DNA"/>
</dbReference>
<organism evidence="1 2">
    <name type="scientific">Vreelandella aquamarina</name>
    <dbReference type="NCBI Taxonomy" id="77097"/>
    <lineage>
        <taxon>Bacteria</taxon>
        <taxon>Pseudomonadati</taxon>
        <taxon>Pseudomonadota</taxon>
        <taxon>Gammaproteobacteria</taxon>
        <taxon>Oceanospirillales</taxon>
        <taxon>Halomonadaceae</taxon>
        <taxon>Vreelandella</taxon>
    </lineage>
</organism>
<protein>
    <submittedName>
        <fullName evidence="1">Guanylate kinase</fullName>
        <ecNumber evidence="1">2.7.4.8</ecNumber>
    </submittedName>
</protein>
<proteinExistence type="predicted"/>
<name>A0ACC5VTB9_9GAMM</name>